<dbReference type="EMBL" id="FZNP01000006">
    <property type="protein sequence ID" value="SNR71749.1"/>
    <property type="molecule type" value="Genomic_DNA"/>
</dbReference>
<gene>
    <name evidence="1" type="ORF">SAMN06265355_10636</name>
</gene>
<evidence type="ECO:0000313" key="1">
    <source>
        <dbReference type="EMBL" id="SNR71749.1"/>
    </source>
</evidence>
<proteinExistence type="predicted"/>
<accession>A0A238YMT2</accession>
<dbReference type="RefSeq" id="WP_179278872.1">
    <property type="nucleotide sequence ID" value="NZ_FZNP01000006.1"/>
</dbReference>
<dbReference type="InterPro" id="IPR011008">
    <property type="entry name" value="Dimeric_a/b-barrel"/>
</dbReference>
<reference evidence="2" key="1">
    <citation type="submission" date="2017-06" db="EMBL/GenBank/DDBJ databases">
        <authorList>
            <person name="Varghese N."/>
            <person name="Submissions S."/>
        </authorList>
    </citation>
    <scope>NUCLEOTIDE SEQUENCE [LARGE SCALE GENOMIC DNA]</scope>
    <source>
        <strain evidence="2">DSM 44485</strain>
    </source>
</reference>
<organism evidence="1 2">
    <name type="scientific">Actinomadura mexicana</name>
    <dbReference type="NCBI Taxonomy" id="134959"/>
    <lineage>
        <taxon>Bacteria</taxon>
        <taxon>Bacillati</taxon>
        <taxon>Actinomycetota</taxon>
        <taxon>Actinomycetes</taxon>
        <taxon>Streptosporangiales</taxon>
        <taxon>Thermomonosporaceae</taxon>
        <taxon>Actinomadura</taxon>
    </lineage>
</organism>
<dbReference type="Proteomes" id="UP000198420">
    <property type="component" value="Unassembled WGS sequence"/>
</dbReference>
<evidence type="ECO:0000313" key="2">
    <source>
        <dbReference type="Proteomes" id="UP000198420"/>
    </source>
</evidence>
<name>A0A238YMT2_9ACTN</name>
<sequence length="141" mass="15726">MALLRTRWSAGPVRATGPVLVSVTHFTCAHPPDLPRAFHAGMVLRRSWPDLEGAVGLWLWTDLRRRRCGSVSVWTGEDALRGFVAWPPHVAIMRRFRRRGTIRADTWWSDAFEPAGTWARAERVLAQAGAGAASQIIDASR</sequence>
<dbReference type="SUPFAM" id="SSF54909">
    <property type="entry name" value="Dimeric alpha+beta barrel"/>
    <property type="match status" value="1"/>
</dbReference>
<keyword evidence="2" id="KW-1185">Reference proteome</keyword>
<dbReference type="AlphaFoldDB" id="A0A238YMT2"/>
<evidence type="ECO:0008006" key="3">
    <source>
        <dbReference type="Google" id="ProtNLM"/>
    </source>
</evidence>
<protein>
    <recommendedName>
        <fullName evidence="3">DUF3291 domain-containing protein</fullName>
    </recommendedName>
</protein>